<accession>A0A7G9QW05</accession>
<evidence type="ECO:0000313" key="2">
    <source>
        <dbReference type="EMBL" id="QNN47530.1"/>
    </source>
</evidence>
<organism evidence="2 3">
    <name type="scientific">Thermomonas brevis</name>
    <dbReference type="NCBI Taxonomy" id="215691"/>
    <lineage>
        <taxon>Bacteria</taxon>
        <taxon>Pseudomonadati</taxon>
        <taxon>Pseudomonadota</taxon>
        <taxon>Gammaproteobacteria</taxon>
        <taxon>Lysobacterales</taxon>
        <taxon>Lysobacteraceae</taxon>
        <taxon>Thermomonas</taxon>
    </lineage>
</organism>
<dbReference type="Proteomes" id="UP000515977">
    <property type="component" value="Chromosome"/>
</dbReference>
<evidence type="ECO:0000256" key="1">
    <source>
        <dbReference type="SAM" id="Phobius"/>
    </source>
</evidence>
<proteinExistence type="predicted"/>
<keyword evidence="1" id="KW-0472">Membrane</keyword>
<reference evidence="2 3" key="1">
    <citation type="submission" date="2020-08" db="EMBL/GenBank/DDBJ databases">
        <title>Genome sequence of Thermomonas brevis KACC 16975T.</title>
        <authorList>
            <person name="Hyun D.-W."/>
            <person name="Bae J.-W."/>
        </authorList>
    </citation>
    <scope>NUCLEOTIDE SEQUENCE [LARGE SCALE GENOMIC DNA]</scope>
    <source>
        <strain evidence="2 3">KACC 16975</strain>
    </source>
</reference>
<gene>
    <name evidence="2" type="ORF">H9L17_05160</name>
</gene>
<dbReference type="EMBL" id="CP060711">
    <property type="protein sequence ID" value="QNN47530.1"/>
    <property type="molecule type" value="Genomic_DNA"/>
</dbReference>
<keyword evidence="1" id="KW-0812">Transmembrane</keyword>
<dbReference type="AlphaFoldDB" id="A0A7G9QW05"/>
<evidence type="ECO:0000313" key="3">
    <source>
        <dbReference type="Proteomes" id="UP000515977"/>
    </source>
</evidence>
<feature type="transmembrane region" description="Helical" evidence="1">
    <location>
        <begin position="96"/>
        <end position="129"/>
    </location>
</feature>
<keyword evidence="1" id="KW-1133">Transmembrane helix</keyword>
<protein>
    <submittedName>
        <fullName evidence="2">Uncharacterized protein</fullName>
    </submittedName>
</protein>
<dbReference type="RefSeq" id="WP_187571275.1">
    <property type="nucleotide sequence ID" value="NZ_CP060711.1"/>
</dbReference>
<keyword evidence="3" id="KW-1185">Reference proteome</keyword>
<name>A0A7G9QW05_9GAMM</name>
<dbReference type="KEGG" id="tbv:H9L17_05160"/>
<sequence length="154" mass="16566">MALELVQGPVKIFERDVETRGHISSSGGRVQGQINSFRAVTLDMGGQVVTLRHQDPIVVADGDWVVAVGTRKSNGIHSSVFANRNRQTRTHAPATLMFVLAGILILLGIMTLIFLIGVFFLAFGGLVLFQGNRMRQANAMLDEALSRPLPAGAG</sequence>